<dbReference type="InterPro" id="IPR008927">
    <property type="entry name" value="6-PGluconate_DH-like_C_sf"/>
</dbReference>
<evidence type="ECO:0000259" key="12">
    <source>
        <dbReference type="Pfam" id="PF08546"/>
    </source>
</evidence>
<dbReference type="Proteomes" id="UP000570493">
    <property type="component" value="Unassembled WGS sequence"/>
</dbReference>
<dbReference type="GO" id="GO:0008677">
    <property type="term" value="F:2-dehydropantoate 2-reductase activity"/>
    <property type="evidence" value="ECO:0007669"/>
    <property type="project" value="UniProtKB-EC"/>
</dbReference>
<dbReference type="InterPro" id="IPR050838">
    <property type="entry name" value="Ketopantoate_reductase"/>
</dbReference>
<evidence type="ECO:0000256" key="5">
    <source>
        <dbReference type="ARBA" id="ARBA00022655"/>
    </source>
</evidence>
<accession>A0A7Y0HB20</accession>
<sequence>MASIFVVGDGAIGLLYSHYLSQQHRVTLLTKHAIDEPRFYQQAKAPKQTINCQLTNLTQLSECGRIDVIIFTVKAYQVATAFGQLKPFLSAQCQLILSHNGMGNVDEINNELTKQQGLYFLTTRLAGYKDTPFSVLHTGIGSSILGDCNQQAKTQLAEVKNLLNAIPELTTTNNIQQLRFEKLLVNIAINPLSALHNVKNGSLTAPQFSGIILNILNEACTVANKLGINVRLAEALANAYQVMSDTKKNYSSMHQDIAHNRITEIDAMCGYICQKGNQFGINTPHNQYLLDAIRDKKSAI</sequence>
<protein>
    <recommendedName>
        <fullName evidence="4 10">2-dehydropantoate 2-reductase</fullName>
        <ecNumber evidence="3 10">1.1.1.169</ecNumber>
    </recommendedName>
    <alternativeName>
        <fullName evidence="8 10">Ketopantoate reductase</fullName>
    </alternativeName>
</protein>
<dbReference type="InterPro" id="IPR036291">
    <property type="entry name" value="NAD(P)-bd_dom_sf"/>
</dbReference>
<feature type="domain" description="Ketopantoate reductase C-terminal" evidence="12">
    <location>
        <begin position="174"/>
        <end position="296"/>
    </location>
</feature>
<keyword evidence="5 10" id="KW-0566">Pantothenate biosynthesis</keyword>
<dbReference type="SUPFAM" id="SSF51735">
    <property type="entry name" value="NAD(P)-binding Rossmann-fold domains"/>
    <property type="match status" value="1"/>
</dbReference>
<keyword evidence="6 10" id="KW-0521">NADP</keyword>
<comment type="pathway">
    <text evidence="1 10">Cofactor biosynthesis; (R)-pantothenate biosynthesis; (R)-pantoate from 3-methyl-2-oxobutanoate: step 2/2.</text>
</comment>
<organism evidence="13 14">
    <name type="scientific">Pseudoalteromonas arctica</name>
    <dbReference type="NCBI Taxonomy" id="394751"/>
    <lineage>
        <taxon>Bacteria</taxon>
        <taxon>Pseudomonadati</taxon>
        <taxon>Pseudomonadota</taxon>
        <taxon>Gammaproteobacteria</taxon>
        <taxon>Alteromonadales</taxon>
        <taxon>Pseudoalteromonadaceae</taxon>
        <taxon>Pseudoalteromonas</taxon>
    </lineage>
</organism>
<evidence type="ECO:0000256" key="4">
    <source>
        <dbReference type="ARBA" id="ARBA00019465"/>
    </source>
</evidence>
<dbReference type="PANTHER" id="PTHR43765">
    <property type="entry name" value="2-DEHYDROPANTOATE 2-REDUCTASE-RELATED"/>
    <property type="match status" value="1"/>
</dbReference>
<gene>
    <name evidence="13" type="ORF">HHO47_10020</name>
</gene>
<dbReference type="Pfam" id="PF02558">
    <property type="entry name" value="ApbA"/>
    <property type="match status" value="1"/>
</dbReference>
<evidence type="ECO:0000256" key="9">
    <source>
        <dbReference type="ARBA" id="ARBA00048793"/>
    </source>
</evidence>
<evidence type="ECO:0000256" key="2">
    <source>
        <dbReference type="ARBA" id="ARBA00007870"/>
    </source>
</evidence>
<evidence type="ECO:0000259" key="11">
    <source>
        <dbReference type="Pfam" id="PF02558"/>
    </source>
</evidence>
<evidence type="ECO:0000256" key="7">
    <source>
        <dbReference type="ARBA" id="ARBA00023002"/>
    </source>
</evidence>
<dbReference type="GO" id="GO:0050661">
    <property type="term" value="F:NADP binding"/>
    <property type="evidence" value="ECO:0007669"/>
    <property type="project" value="TreeGrafter"/>
</dbReference>
<feature type="domain" description="Ketopantoate reductase N-terminal" evidence="11">
    <location>
        <begin position="4"/>
        <end position="149"/>
    </location>
</feature>
<proteinExistence type="inferred from homology"/>
<dbReference type="InterPro" id="IPR013752">
    <property type="entry name" value="KPA_reductase"/>
</dbReference>
<keyword evidence="14" id="KW-1185">Reference proteome</keyword>
<comment type="similarity">
    <text evidence="2 10">Belongs to the ketopantoate reductase family.</text>
</comment>
<reference evidence="13" key="1">
    <citation type="submission" date="2020-04" db="EMBL/GenBank/DDBJ databases">
        <title>Genome Sequencing for Pseudoaltermonas arctica.</title>
        <authorList>
            <person name="Elkins N.S."/>
        </authorList>
    </citation>
    <scope>NUCLEOTIDE SEQUENCE [LARGE SCALE GENOMIC DNA]</scope>
    <source>
        <strain evidence="13">NEC-BIFX-2020_0012</strain>
    </source>
</reference>
<comment type="function">
    <text evidence="10">Catalyzes the NADPH-dependent reduction of ketopantoate into pantoic acid.</text>
</comment>
<keyword evidence="7 10" id="KW-0560">Oxidoreductase</keyword>
<dbReference type="EMBL" id="JABBMT010000013">
    <property type="protein sequence ID" value="NMM41150.1"/>
    <property type="molecule type" value="Genomic_DNA"/>
</dbReference>
<comment type="catalytic activity">
    <reaction evidence="9 10">
        <text>(R)-pantoate + NADP(+) = 2-dehydropantoate + NADPH + H(+)</text>
        <dbReference type="Rhea" id="RHEA:16233"/>
        <dbReference type="ChEBI" id="CHEBI:11561"/>
        <dbReference type="ChEBI" id="CHEBI:15378"/>
        <dbReference type="ChEBI" id="CHEBI:15980"/>
        <dbReference type="ChEBI" id="CHEBI:57783"/>
        <dbReference type="ChEBI" id="CHEBI:58349"/>
        <dbReference type="EC" id="1.1.1.169"/>
    </reaction>
</comment>
<evidence type="ECO:0000256" key="8">
    <source>
        <dbReference type="ARBA" id="ARBA00032024"/>
    </source>
</evidence>
<dbReference type="Pfam" id="PF08546">
    <property type="entry name" value="ApbA_C"/>
    <property type="match status" value="1"/>
</dbReference>
<dbReference type="EC" id="1.1.1.169" evidence="3 10"/>
<evidence type="ECO:0000313" key="13">
    <source>
        <dbReference type="EMBL" id="NMM41150.1"/>
    </source>
</evidence>
<dbReference type="AlphaFoldDB" id="A0A7Y0HB20"/>
<evidence type="ECO:0000256" key="3">
    <source>
        <dbReference type="ARBA" id="ARBA00013014"/>
    </source>
</evidence>
<dbReference type="UniPathway" id="UPA00028">
    <property type="reaction ID" value="UER00004"/>
</dbReference>
<name>A0A7Y0HB20_9GAMM</name>
<dbReference type="PANTHER" id="PTHR43765:SF2">
    <property type="entry name" value="2-DEHYDROPANTOATE 2-REDUCTASE"/>
    <property type="match status" value="1"/>
</dbReference>
<dbReference type="Gene3D" id="3.40.50.720">
    <property type="entry name" value="NAD(P)-binding Rossmann-like Domain"/>
    <property type="match status" value="1"/>
</dbReference>
<dbReference type="Gene3D" id="1.10.1040.10">
    <property type="entry name" value="N-(1-d-carboxylethyl)-l-norvaline Dehydrogenase, domain 2"/>
    <property type="match status" value="1"/>
</dbReference>
<evidence type="ECO:0000313" key="14">
    <source>
        <dbReference type="Proteomes" id="UP000570493"/>
    </source>
</evidence>
<dbReference type="GO" id="GO:0015940">
    <property type="term" value="P:pantothenate biosynthetic process"/>
    <property type="evidence" value="ECO:0007669"/>
    <property type="project" value="UniProtKB-UniPathway"/>
</dbReference>
<dbReference type="RefSeq" id="WP_169020185.1">
    <property type="nucleotide sequence ID" value="NZ_JABBMT010000013.1"/>
</dbReference>
<evidence type="ECO:0000256" key="10">
    <source>
        <dbReference type="RuleBase" id="RU362068"/>
    </source>
</evidence>
<dbReference type="InterPro" id="IPR013328">
    <property type="entry name" value="6PGD_dom2"/>
</dbReference>
<dbReference type="InterPro" id="IPR013332">
    <property type="entry name" value="KPR_N"/>
</dbReference>
<dbReference type="GO" id="GO:0005737">
    <property type="term" value="C:cytoplasm"/>
    <property type="evidence" value="ECO:0007669"/>
    <property type="project" value="TreeGrafter"/>
</dbReference>
<dbReference type="InterPro" id="IPR003710">
    <property type="entry name" value="ApbA"/>
</dbReference>
<comment type="caution">
    <text evidence="13">The sequence shown here is derived from an EMBL/GenBank/DDBJ whole genome shotgun (WGS) entry which is preliminary data.</text>
</comment>
<dbReference type="SUPFAM" id="SSF48179">
    <property type="entry name" value="6-phosphogluconate dehydrogenase C-terminal domain-like"/>
    <property type="match status" value="1"/>
</dbReference>
<dbReference type="NCBIfam" id="TIGR00745">
    <property type="entry name" value="apbA_panE"/>
    <property type="match status" value="1"/>
</dbReference>
<evidence type="ECO:0000256" key="1">
    <source>
        <dbReference type="ARBA" id="ARBA00004994"/>
    </source>
</evidence>
<evidence type="ECO:0000256" key="6">
    <source>
        <dbReference type="ARBA" id="ARBA00022857"/>
    </source>
</evidence>